<evidence type="ECO:0000256" key="1">
    <source>
        <dbReference type="SAM" id="Phobius"/>
    </source>
</evidence>
<feature type="transmembrane region" description="Helical" evidence="1">
    <location>
        <begin position="112"/>
        <end position="135"/>
    </location>
</feature>
<keyword evidence="1" id="KW-0812">Transmembrane</keyword>
<dbReference type="Proteomes" id="UP001589608">
    <property type="component" value="Unassembled WGS sequence"/>
</dbReference>
<keyword evidence="3" id="KW-1185">Reference proteome</keyword>
<keyword evidence="1" id="KW-1133">Transmembrane helix</keyword>
<organism evidence="2 3">
    <name type="scientific">Dactylosporangium vinaceum</name>
    <dbReference type="NCBI Taxonomy" id="53362"/>
    <lineage>
        <taxon>Bacteria</taxon>
        <taxon>Bacillati</taxon>
        <taxon>Actinomycetota</taxon>
        <taxon>Actinomycetes</taxon>
        <taxon>Micromonosporales</taxon>
        <taxon>Micromonosporaceae</taxon>
        <taxon>Dactylosporangium</taxon>
    </lineage>
</organism>
<gene>
    <name evidence="2" type="ORF">ACFFTR_14350</name>
</gene>
<evidence type="ECO:0000313" key="3">
    <source>
        <dbReference type="Proteomes" id="UP001589608"/>
    </source>
</evidence>
<proteinExistence type="predicted"/>
<dbReference type="RefSeq" id="WP_223106274.1">
    <property type="nucleotide sequence ID" value="NZ_CP061913.1"/>
</dbReference>
<feature type="transmembrane region" description="Helical" evidence="1">
    <location>
        <begin position="147"/>
        <end position="170"/>
    </location>
</feature>
<comment type="caution">
    <text evidence="2">The sequence shown here is derived from an EMBL/GenBank/DDBJ whole genome shotgun (WGS) entry which is preliminary data.</text>
</comment>
<accession>A0ABV5M6D0</accession>
<reference evidence="2 3" key="1">
    <citation type="submission" date="2024-09" db="EMBL/GenBank/DDBJ databases">
        <authorList>
            <person name="Sun Q."/>
            <person name="Mori K."/>
        </authorList>
    </citation>
    <scope>NUCLEOTIDE SEQUENCE [LARGE SCALE GENOMIC DNA]</scope>
    <source>
        <strain evidence="2 3">JCM 3307</strain>
    </source>
</reference>
<evidence type="ECO:0000313" key="2">
    <source>
        <dbReference type="EMBL" id="MFB9444258.1"/>
    </source>
</evidence>
<keyword evidence="1" id="KW-0472">Membrane</keyword>
<protein>
    <submittedName>
        <fullName evidence="2">Uncharacterized protein</fullName>
    </submittedName>
</protein>
<dbReference type="EMBL" id="JBHMCA010000025">
    <property type="protein sequence ID" value="MFB9444258.1"/>
    <property type="molecule type" value="Genomic_DNA"/>
</dbReference>
<sequence>MGSRIIQTHGTVPYTIPTSATAVRHDPPRSRFTTQTATTANGSTTTVTRTTPVIVPNHPCHPLTTPHAIRHGRVRPPAHRPDDSHEYFARAAGKPGAMDDDRIATTYTFGSLFVRTAAVLAAFVAPVALGIAAAAGVLGTDSLWQRIAFVPLGLIVGAVYGYLALFRVVYRLRIDGDRLHWRAVLRGGSAPLTDVHQVVPHPKNYTTIVLNDGRRIHVAGVHDVWPFLNALRRAAPHIQIERPLALHTPKWFRTEG</sequence>
<name>A0ABV5M6D0_9ACTN</name>